<name>A0A024JQZ6_9MYCO</name>
<reference evidence="1" key="1">
    <citation type="journal article" date="2014" name="Genome Announc.">
        <title>Draft Genome Sequence of Mycobacterium triplex DSM 44626.</title>
        <authorList>
            <person name="Sassi M."/>
            <person name="Croce O."/>
            <person name="Robert C."/>
            <person name="Raoult D."/>
            <person name="Drancourt M."/>
        </authorList>
    </citation>
    <scope>NUCLEOTIDE SEQUENCE [LARGE SCALE GENOMIC DNA]</scope>
    <source>
        <strain evidence="1">DSM 44626</strain>
    </source>
</reference>
<dbReference type="eggNOG" id="COG0546">
    <property type="taxonomic scope" value="Bacteria"/>
</dbReference>
<sequence>MIRLACLDMAGTTVLDDGAVADAFDASLSAAGLSTGSPDHDAAIRYVHETMGQSKIEVFQAIFDGDLRRAEAANVAFEAAYIEAIRSNRVAPMPQAAETMEKLRAAGCAVVLTTGFAPTTRDHIIAALGWGDLITHALSPVDAGRGRPYPDMILTALLRTGTAAVDQIAVAGDTTSDLLAGSRAGAAIVAGVRTGAHGDEDFATVPHTHVLDQIADLVACIDTHNQAVSR</sequence>
<dbReference type="Proteomes" id="UP000193710">
    <property type="component" value="Unassembled WGS sequence"/>
</dbReference>
<dbReference type="Pfam" id="PF00702">
    <property type="entry name" value="Hydrolase"/>
    <property type="match status" value="1"/>
</dbReference>
<dbReference type="Gene3D" id="3.40.50.1000">
    <property type="entry name" value="HAD superfamily/HAD-like"/>
    <property type="match status" value="1"/>
</dbReference>
<dbReference type="PANTHER" id="PTHR43434:SF19">
    <property type="entry name" value="PHOSPHONOACETALDEHYDE HYDROLASE"/>
    <property type="match status" value="1"/>
</dbReference>
<dbReference type="PANTHER" id="PTHR43434">
    <property type="entry name" value="PHOSPHOGLYCOLATE PHOSPHATASE"/>
    <property type="match status" value="1"/>
</dbReference>
<protein>
    <submittedName>
        <fullName evidence="2">Haloacid dehalogenase</fullName>
    </submittedName>
    <submittedName>
        <fullName evidence="1">Hydrolase</fullName>
    </submittedName>
</protein>
<accession>A0A024JQZ6</accession>
<dbReference type="EMBL" id="HG964446">
    <property type="protein sequence ID" value="CDO86240.1"/>
    <property type="molecule type" value="Genomic_DNA"/>
</dbReference>
<dbReference type="EMBL" id="LQPY01000011">
    <property type="protein sequence ID" value="ORX06238.1"/>
    <property type="molecule type" value="Genomic_DNA"/>
</dbReference>
<dbReference type="STRING" id="47839.BN973_00582"/>
<evidence type="ECO:0000313" key="1">
    <source>
        <dbReference type="EMBL" id="CDO86240.1"/>
    </source>
</evidence>
<evidence type="ECO:0000313" key="2">
    <source>
        <dbReference type="EMBL" id="ORX06238.1"/>
    </source>
</evidence>
<dbReference type="InterPro" id="IPR050155">
    <property type="entry name" value="HAD-like_hydrolase_sf"/>
</dbReference>
<dbReference type="RefSeq" id="WP_036465746.1">
    <property type="nucleotide sequence ID" value="NZ_HG964446.1"/>
</dbReference>
<dbReference type="SUPFAM" id="SSF56784">
    <property type="entry name" value="HAD-like"/>
    <property type="match status" value="1"/>
</dbReference>
<dbReference type="HOGENOM" id="CLU_045011_12_1_11"/>
<dbReference type="GO" id="GO:0005829">
    <property type="term" value="C:cytosol"/>
    <property type="evidence" value="ECO:0007669"/>
    <property type="project" value="TreeGrafter"/>
</dbReference>
<dbReference type="AlphaFoldDB" id="A0A024JQZ6"/>
<keyword evidence="3" id="KW-1185">Reference proteome</keyword>
<dbReference type="InterPro" id="IPR036412">
    <property type="entry name" value="HAD-like_sf"/>
</dbReference>
<dbReference type="OrthoDB" id="5504491at2"/>
<evidence type="ECO:0000313" key="3">
    <source>
        <dbReference type="Proteomes" id="UP000193710"/>
    </source>
</evidence>
<reference evidence="1" key="2">
    <citation type="submission" date="2014-04" db="EMBL/GenBank/DDBJ databases">
        <authorList>
            <person name="Urmite Genomes U."/>
        </authorList>
    </citation>
    <scope>NUCLEOTIDE SEQUENCE</scope>
    <source>
        <strain evidence="1">DSM 44626</strain>
    </source>
</reference>
<gene>
    <name evidence="2" type="ORF">AWC29_08225</name>
    <name evidence="1" type="ORF">BN973_00582</name>
</gene>
<reference evidence="2 3" key="3">
    <citation type="submission" date="2016-01" db="EMBL/GenBank/DDBJ databases">
        <title>The new phylogeny of the genus Mycobacterium.</title>
        <authorList>
            <person name="Tarcisio F."/>
            <person name="Conor M."/>
            <person name="Antonella G."/>
            <person name="Elisabetta G."/>
            <person name="Giulia F.S."/>
            <person name="Sara T."/>
            <person name="Anna F."/>
            <person name="Clotilde B."/>
            <person name="Roberto B."/>
            <person name="Veronica D.S."/>
            <person name="Fabio R."/>
            <person name="Monica P."/>
            <person name="Olivier J."/>
            <person name="Enrico T."/>
            <person name="Nicola S."/>
        </authorList>
    </citation>
    <scope>NUCLEOTIDE SEQUENCE [LARGE SCALE GENOMIC DNA]</scope>
    <source>
        <strain evidence="2 3">DSM 44626</strain>
    </source>
</reference>
<organism evidence="1">
    <name type="scientific">Mycobacterium triplex</name>
    <dbReference type="NCBI Taxonomy" id="47839"/>
    <lineage>
        <taxon>Bacteria</taxon>
        <taxon>Bacillati</taxon>
        <taxon>Actinomycetota</taxon>
        <taxon>Actinomycetes</taxon>
        <taxon>Mycobacteriales</taxon>
        <taxon>Mycobacteriaceae</taxon>
        <taxon>Mycobacterium</taxon>
        <taxon>Mycobacterium simiae complex</taxon>
    </lineage>
</organism>
<dbReference type="GO" id="GO:0008967">
    <property type="term" value="F:phosphoglycolate phosphatase activity"/>
    <property type="evidence" value="ECO:0007669"/>
    <property type="project" value="TreeGrafter"/>
</dbReference>
<dbReference type="Proteomes" id="UP000028880">
    <property type="component" value="Unassembled WGS sequence"/>
</dbReference>
<keyword evidence="1" id="KW-0378">Hydrolase</keyword>
<dbReference type="InterPro" id="IPR023214">
    <property type="entry name" value="HAD_sf"/>
</dbReference>
<dbReference type="GO" id="GO:0006281">
    <property type="term" value="P:DNA repair"/>
    <property type="evidence" value="ECO:0007669"/>
    <property type="project" value="TreeGrafter"/>
</dbReference>
<dbReference type="SFLD" id="SFLDS00003">
    <property type="entry name" value="Haloacid_Dehalogenase"/>
    <property type="match status" value="1"/>
</dbReference>
<dbReference type="SFLD" id="SFLDG01129">
    <property type="entry name" value="C1.5:_HAD__Beta-PGM__Phosphata"/>
    <property type="match status" value="1"/>
</dbReference>
<proteinExistence type="predicted"/>